<evidence type="ECO:0000259" key="1">
    <source>
        <dbReference type="Pfam" id="PF13304"/>
    </source>
</evidence>
<dbReference type="EMBL" id="CP061336">
    <property type="protein sequence ID" value="QNU67703.1"/>
    <property type="molecule type" value="Genomic_DNA"/>
</dbReference>
<accession>A0A4U7JDL8</accession>
<dbReference type="OrthoDB" id="9809324at2"/>
<dbReference type="Pfam" id="PF13304">
    <property type="entry name" value="AAA_21"/>
    <property type="match status" value="1"/>
</dbReference>
<dbReference type="Gene3D" id="3.40.50.300">
    <property type="entry name" value="P-loop containing nucleotide triphosphate hydrolases"/>
    <property type="match status" value="1"/>
</dbReference>
<dbReference type="GO" id="GO:0016887">
    <property type="term" value="F:ATP hydrolysis activity"/>
    <property type="evidence" value="ECO:0007669"/>
    <property type="project" value="InterPro"/>
</dbReference>
<dbReference type="AlphaFoldDB" id="A0A4U7JDL8"/>
<organism evidence="2 3">
    <name type="scientific">Ruminiclostridium herbifermentans</name>
    <dbReference type="NCBI Taxonomy" id="2488810"/>
    <lineage>
        <taxon>Bacteria</taxon>
        <taxon>Bacillati</taxon>
        <taxon>Bacillota</taxon>
        <taxon>Clostridia</taxon>
        <taxon>Eubacteriales</taxon>
        <taxon>Oscillospiraceae</taxon>
        <taxon>Ruminiclostridium</taxon>
    </lineage>
</organism>
<protein>
    <submittedName>
        <fullName evidence="2">ATP-binding protein</fullName>
    </submittedName>
</protein>
<evidence type="ECO:0000313" key="3">
    <source>
        <dbReference type="Proteomes" id="UP000306409"/>
    </source>
</evidence>
<feature type="domain" description="ATPase AAA-type core" evidence="1">
    <location>
        <begin position="51"/>
        <end position="309"/>
    </location>
</feature>
<sequence length="372" mass="43780">MKLLRVRASNYKGCIDDFTIDLTAKSKKTSEDKEYELQEIAEGLYRFNTVAIVGKNASGKTSAIELLEIAYDILSLFRLKRKFFNFDNTLLDITFYFEGYIYNYKTTLRKSSLFENRSIFEDQRIYKKKYFKSNIKNIYEKDGFEEIKLDGELPEDISSVFFILKKADVRNIFFDCHMREAESYSLLFRSIKTFDISNDIFMSILRIFDENINTIKMIDETHFEINYLGNTETLSNEELVYMLSSGTTKGMYVYISAIAALKYGFDLLIDEIENHFHKTLVENLISLFKDKSVNRKNSSIIFTTHYCELLDLTNRSDNIFITTSEKKITINNMYERYSIRTDLLKSKKFYENTFNTAVNYDELMNLKGLLLQ</sequence>
<evidence type="ECO:0000313" key="2">
    <source>
        <dbReference type="EMBL" id="QNU67703.1"/>
    </source>
</evidence>
<dbReference type="RefSeq" id="WP_137698060.1">
    <property type="nucleotide sequence ID" value="NZ_CP061336.1"/>
</dbReference>
<dbReference type="SUPFAM" id="SSF52540">
    <property type="entry name" value="P-loop containing nucleoside triphosphate hydrolases"/>
    <property type="match status" value="1"/>
</dbReference>
<keyword evidence="3" id="KW-1185">Reference proteome</keyword>
<gene>
    <name evidence="2" type="ORF">EHE19_004340</name>
</gene>
<dbReference type="InterPro" id="IPR027417">
    <property type="entry name" value="P-loop_NTPase"/>
</dbReference>
<dbReference type="GO" id="GO:0005524">
    <property type="term" value="F:ATP binding"/>
    <property type="evidence" value="ECO:0007669"/>
    <property type="project" value="UniProtKB-KW"/>
</dbReference>
<name>A0A4U7JDL8_9FIRM</name>
<keyword evidence="2" id="KW-0547">Nucleotide-binding</keyword>
<dbReference type="KEGG" id="rher:EHE19_004340"/>
<dbReference type="Proteomes" id="UP000306409">
    <property type="component" value="Chromosome"/>
</dbReference>
<reference evidence="2 3" key="1">
    <citation type="submission" date="2020-09" db="EMBL/GenBank/DDBJ databases">
        <title>Characterization and genome sequencing of Ruminiclostridium sp. nov. MA18.</title>
        <authorList>
            <person name="Rettenmaier R."/>
            <person name="Kowollik M.-L."/>
            <person name="Liebl W."/>
            <person name="Zverlov V."/>
        </authorList>
    </citation>
    <scope>NUCLEOTIDE SEQUENCE [LARGE SCALE GENOMIC DNA]</scope>
    <source>
        <strain evidence="2 3">MA18</strain>
    </source>
</reference>
<keyword evidence="2" id="KW-0067">ATP-binding</keyword>
<proteinExistence type="predicted"/>
<dbReference type="InterPro" id="IPR003959">
    <property type="entry name" value="ATPase_AAA_core"/>
</dbReference>